<dbReference type="InterPro" id="IPR031734">
    <property type="entry name" value="MBF2"/>
</dbReference>
<proteinExistence type="predicted"/>
<protein>
    <recommendedName>
        <fullName evidence="4">Lipoprotein</fullName>
    </recommendedName>
</protein>
<sequence length="87" mass="9415">MSLRKLIALCALASIVSCKSVMRVKELVYEVPPNFGDGTIKGILIKDLGDGMAEPSITLGGIGFSFVHIKLKSERSAGFHFDIEIYA</sequence>
<keyword evidence="1" id="KW-0732">Signal</keyword>
<organism evidence="2 3">
    <name type="scientific">Iphiclides podalirius</name>
    <name type="common">scarce swallowtail</name>
    <dbReference type="NCBI Taxonomy" id="110791"/>
    <lineage>
        <taxon>Eukaryota</taxon>
        <taxon>Metazoa</taxon>
        <taxon>Ecdysozoa</taxon>
        <taxon>Arthropoda</taxon>
        <taxon>Hexapoda</taxon>
        <taxon>Insecta</taxon>
        <taxon>Pterygota</taxon>
        <taxon>Neoptera</taxon>
        <taxon>Endopterygota</taxon>
        <taxon>Lepidoptera</taxon>
        <taxon>Glossata</taxon>
        <taxon>Ditrysia</taxon>
        <taxon>Papilionoidea</taxon>
        <taxon>Papilionidae</taxon>
        <taxon>Papilioninae</taxon>
        <taxon>Iphiclides</taxon>
    </lineage>
</organism>
<dbReference type="PROSITE" id="PS51257">
    <property type="entry name" value="PROKAR_LIPOPROTEIN"/>
    <property type="match status" value="1"/>
</dbReference>
<name>A0ABN8IIV2_9NEOP</name>
<evidence type="ECO:0000313" key="3">
    <source>
        <dbReference type="Proteomes" id="UP000837857"/>
    </source>
</evidence>
<dbReference type="Pfam" id="PF15868">
    <property type="entry name" value="MBF2"/>
    <property type="match status" value="1"/>
</dbReference>
<feature type="non-terminal residue" evidence="2">
    <location>
        <position position="87"/>
    </location>
</feature>
<keyword evidence="3" id="KW-1185">Reference proteome</keyword>
<dbReference type="Proteomes" id="UP000837857">
    <property type="component" value="Chromosome 25"/>
</dbReference>
<reference evidence="2" key="1">
    <citation type="submission" date="2022-03" db="EMBL/GenBank/DDBJ databases">
        <authorList>
            <person name="Martin H S."/>
        </authorList>
    </citation>
    <scope>NUCLEOTIDE SEQUENCE</scope>
</reference>
<accession>A0ABN8IIV2</accession>
<feature type="signal peptide" evidence="1">
    <location>
        <begin position="1"/>
        <end position="18"/>
    </location>
</feature>
<dbReference type="EMBL" id="OW152837">
    <property type="protein sequence ID" value="CAH2058254.1"/>
    <property type="molecule type" value="Genomic_DNA"/>
</dbReference>
<evidence type="ECO:0008006" key="4">
    <source>
        <dbReference type="Google" id="ProtNLM"/>
    </source>
</evidence>
<evidence type="ECO:0000313" key="2">
    <source>
        <dbReference type="EMBL" id="CAH2058254.1"/>
    </source>
</evidence>
<gene>
    <name evidence="2" type="ORF">IPOD504_LOCUS10512</name>
</gene>
<evidence type="ECO:0000256" key="1">
    <source>
        <dbReference type="SAM" id="SignalP"/>
    </source>
</evidence>
<feature type="chain" id="PRO_5045588089" description="Lipoprotein" evidence="1">
    <location>
        <begin position="19"/>
        <end position="87"/>
    </location>
</feature>